<dbReference type="Proteomes" id="UP000762676">
    <property type="component" value="Unassembled WGS sequence"/>
</dbReference>
<organism evidence="1 2">
    <name type="scientific">Elysia marginata</name>
    <dbReference type="NCBI Taxonomy" id="1093978"/>
    <lineage>
        <taxon>Eukaryota</taxon>
        <taxon>Metazoa</taxon>
        <taxon>Spiralia</taxon>
        <taxon>Lophotrochozoa</taxon>
        <taxon>Mollusca</taxon>
        <taxon>Gastropoda</taxon>
        <taxon>Heterobranchia</taxon>
        <taxon>Euthyneura</taxon>
        <taxon>Panpulmonata</taxon>
        <taxon>Sacoglossa</taxon>
        <taxon>Placobranchoidea</taxon>
        <taxon>Plakobranchidae</taxon>
        <taxon>Elysia</taxon>
    </lineage>
</organism>
<sequence length="81" mass="8959">MAQSCGTLRTLAQDRVLWKDIRFYALRARLGGRSLQRRKSKMADRLMGPVSQSSAVKPTLPMGVITSYVIVVYGQGTVVSE</sequence>
<reference evidence="1 2" key="1">
    <citation type="journal article" date="2021" name="Elife">
        <title>Chloroplast acquisition without the gene transfer in kleptoplastic sea slugs, Plakobranchus ocellatus.</title>
        <authorList>
            <person name="Maeda T."/>
            <person name="Takahashi S."/>
            <person name="Yoshida T."/>
            <person name="Shimamura S."/>
            <person name="Takaki Y."/>
            <person name="Nagai Y."/>
            <person name="Toyoda A."/>
            <person name="Suzuki Y."/>
            <person name="Arimoto A."/>
            <person name="Ishii H."/>
            <person name="Satoh N."/>
            <person name="Nishiyama T."/>
            <person name="Hasebe M."/>
            <person name="Maruyama T."/>
            <person name="Minagawa J."/>
            <person name="Obokata J."/>
            <person name="Shigenobu S."/>
        </authorList>
    </citation>
    <scope>NUCLEOTIDE SEQUENCE [LARGE SCALE GENOMIC DNA]</scope>
</reference>
<evidence type="ECO:0000313" key="2">
    <source>
        <dbReference type="Proteomes" id="UP000762676"/>
    </source>
</evidence>
<dbReference type="EMBL" id="BMAT01005660">
    <property type="protein sequence ID" value="GFR98012.1"/>
    <property type="molecule type" value="Genomic_DNA"/>
</dbReference>
<proteinExistence type="predicted"/>
<gene>
    <name evidence="1" type="ORF">ElyMa_002759800</name>
</gene>
<accession>A0AAV4HKV0</accession>
<name>A0AAV4HKV0_9GAST</name>
<comment type="caution">
    <text evidence="1">The sequence shown here is derived from an EMBL/GenBank/DDBJ whole genome shotgun (WGS) entry which is preliminary data.</text>
</comment>
<protein>
    <submittedName>
        <fullName evidence="1">Uncharacterized protein</fullName>
    </submittedName>
</protein>
<evidence type="ECO:0000313" key="1">
    <source>
        <dbReference type="EMBL" id="GFR98012.1"/>
    </source>
</evidence>
<keyword evidence="2" id="KW-1185">Reference proteome</keyword>
<dbReference type="AlphaFoldDB" id="A0AAV4HKV0"/>